<dbReference type="AlphaFoldDB" id="A0A699X461"/>
<organism evidence="1">
    <name type="scientific">Tanacetum cinerariifolium</name>
    <name type="common">Dalmatian daisy</name>
    <name type="synonym">Chrysanthemum cinerariifolium</name>
    <dbReference type="NCBI Taxonomy" id="118510"/>
    <lineage>
        <taxon>Eukaryota</taxon>
        <taxon>Viridiplantae</taxon>
        <taxon>Streptophyta</taxon>
        <taxon>Embryophyta</taxon>
        <taxon>Tracheophyta</taxon>
        <taxon>Spermatophyta</taxon>
        <taxon>Magnoliopsida</taxon>
        <taxon>eudicotyledons</taxon>
        <taxon>Gunneridae</taxon>
        <taxon>Pentapetalae</taxon>
        <taxon>asterids</taxon>
        <taxon>campanulids</taxon>
        <taxon>Asterales</taxon>
        <taxon>Asteraceae</taxon>
        <taxon>Asteroideae</taxon>
        <taxon>Anthemideae</taxon>
        <taxon>Anthemidinae</taxon>
        <taxon>Tanacetum</taxon>
    </lineage>
</organism>
<proteinExistence type="predicted"/>
<name>A0A699X461_TANCI</name>
<gene>
    <name evidence="1" type="ORF">Tci_925842</name>
</gene>
<accession>A0A699X461</accession>
<reference evidence="1" key="1">
    <citation type="journal article" date="2019" name="Sci. Rep.">
        <title>Draft genome of Tanacetum cinerariifolium, the natural source of mosquito coil.</title>
        <authorList>
            <person name="Yamashiro T."/>
            <person name="Shiraishi A."/>
            <person name="Satake H."/>
            <person name="Nakayama K."/>
        </authorList>
    </citation>
    <scope>NUCLEOTIDE SEQUENCE</scope>
</reference>
<sequence>IFAEMDLFACIQVADPTKVMIGERERDEEEAKLLDSTTGRVVSLLPVAPARSKNELEASWKDCLKKVVMRTRWIPLLVVVERLRLE</sequence>
<comment type="caution">
    <text evidence="1">The sequence shown here is derived from an EMBL/GenBank/DDBJ whole genome shotgun (WGS) entry which is preliminary data.</text>
</comment>
<evidence type="ECO:0000313" key="1">
    <source>
        <dbReference type="EMBL" id="GFD53873.1"/>
    </source>
</evidence>
<feature type="non-terminal residue" evidence="1">
    <location>
        <position position="1"/>
    </location>
</feature>
<protein>
    <submittedName>
        <fullName evidence="1">Uncharacterized protein</fullName>
    </submittedName>
</protein>
<dbReference type="EMBL" id="BKCJ011799525">
    <property type="protein sequence ID" value="GFD53873.1"/>
    <property type="molecule type" value="Genomic_DNA"/>
</dbReference>